<reference evidence="1 2" key="1">
    <citation type="submission" date="2024-11" db="EMBL/GenBank/DDBJ databases">
        <title>Draft genome sequences of two bacteria associated to sugarcane roots in Colombia.</title>
        <authorList>
            <person name="Pardo-Diaz S."/>
            <person name="Masmela-Mendoza J."/>
            <person name="Delgadillo-Duran P."/>
            <person name="Bautista E.J."/>
            <person name="Rojas-Tapias D.F."/>
        </authorList>
    </citation>
    <scope>NUCLEOTIDE SEQUENCE [LARGE SCALE GENOMIC DNA]</scope>
    <source>
        <strain evidence="1 2">Ap18</strain>
    </source>
</reference>
<accession>A0ABW8VE93</accession>
<sequence length="345" mass="36618">MWASSNLIRGLVRFAFHTSATITSATSNNHKAGSLCGGTLLIGTAAQAAVLIDALPGKEAILTAGPRPVGGGFVARGVTTDGAALDLAPRVPVGERETVLIEARIVGRVTGAADTERLTYIRRGTYYRDAGGAITLQGSVQTGGTDTEVTGAADATLAIVGDWVAARVTGVTGKRIRWDSTFTVTRISEETHRTGITATGRLIESSFPPTPQQRHTNRHIRACSTMAPPPGPQTVEELVTADGRIAFPTIVQYQLKRWDETAQAYVPAELVDLPPTFETHPDEHAHDLARKAGQQPRPATLPYVAVVHDLDAYDRLKATGVLHSAHMTAPMDERTAVDNRAAPGA</sequence>
<comment type="caution">
    <text evidence="1">The sequence shown here is derived from an EMBL/GenBank/DDBJ whole genome shotgun (WGS) entry which is preliminary data.</text>
</comment>
<protein>
    <recommendedName>
        <fullName evidence="3">DUF5666 domain-containing protein</fullName>
    </recommendedName>
</protein>
<name>A0ABW8VE93_9PROT</name>
<dbReference type="RefSeq" id="WP_407824962.1">
    <property type="nucleotide sequence ID" value="NZ_JBJLSN010000034.1"/>
</dbReference>
<evidence type="ECO:0008006" key="3">
    <source>
        <dbReference type="Google" id="ProtNLM"/>
    </source>
</evidence>
<dbReference type="EMBL" id="JBJLSN010000034">
    <property type="protein sequence ID" value="MFL7903603.1"/>
    <property type="molecule type" value="Genomic_DNA"/>
</dbReference>
<proteinExistence type="predicted"/>
<evidence type="ECO:0000313" key="2">
    <source>
        <dbReference type="Proteomes" id="UP001628281"/>
    </source>
</evidence>
<keyword evidence="2" id="KW-1185">Reference proteome</keyword>
<organism evidence="1 2">
    <name type="scientific">Azospirillum argentinense</name>
    <dbReference type="NCBI Taxonomy" id="2970906"/>
    <lineage>
        <taxon>Bacteria</taxon>
        <taxon>Pseudomonadati</taxon>
        <taxon>Pseudomonadota</taxon>
        <taxon>Alphaproteobacteria</taxon>
        <taxon>Rhodospirillales</taxon>
        <taxon>Azospirillaceae</taxon>
        <taxon>Azospirillum</taxon>
    </lineage>
</organism>
<dbReference type="Proteomes" id="UP001628281">
    <property type="component" value="Unassembled WGS sequence"/>
</dbReference>
<evidence type="ECO:0000313" key="1">
    <source>
        <dbReference type="EMBL" id="MFL7903603.1"/>
    </source>
</evidence>
<gene>
    <name evidence="1" type="ORF">ACJ41P_20880</name>
</gene>